<evidence type="ECO:0000259" key="9">
    <source>
        <dbReference type="Pfam" id="PF12821"/>
    </source>
</evidence>
<dbReference type="AlphaFoldDB" id="A0A948TE77"/>
<name>A0A948TE77_9GAMM</name>
<feature type="transmembrane region" description="Helical" evidence="8">
    <location>
        <begin position="134"/>
        <end position="156"/>
    </location>
</feature>
<evidence type="ECO:0000256" key="3">
    <source>
        <dbReference type="ARBA" id="ARBA00022519"/>
    </source>
</evidence>
<reference evidence="10" key="1">
    <citation type="journal article" date="2021" name="PeerJ">
        <title>Extensive microbial diversity within the chicken gut microbiome revealed by metagenomics and culture.</title>
        <authorList>
            <person name="Gilroy R."/>
            <person name="Ravi A."/>
            <person name="Getino M."/>
            <person name="Pursley I."/>
            <person name="Horton D.L."/>
            <person name="Alikhan N.F."/>
            <person name="Baker D."/>
            <person name="Gharbi K."/>
            <person name="Hall N."/>
            <person name="Watson M."/>
            <person name="Adriaenssens E.M."/>
            <person name="Foster-Nyarko E."/>
            <person name="Jarju S."/>
            <person name="Secka A."/>
            <person name="Antonio M."/>
            <person name="Oren A."/>
            <person name="Chaudhuri R.R."/>
            <person name="La Ragione R."/>
            <person name="Hildebrand F."/>
            <person name="Pallen M.J."/>
        </authorList>
    </citation>
    <scope>NUCLEOTIDE SEQUENCE</scope>
    <source>
        <strain evidence="10">378</strain>
    </source>
</reference>
<keyword evidence="4 8" id="KW-0812">Transmembrane</keyword>
<evidence type="ECO:0000256" key="5">
    <source>
        <dbReference type="ARBA" id="ARBA00022989"/>
    </source>
</evidence>
<feature type="transmembrane region" description="Helical" evidence="8">
    <location>
        <begin position="90"/>
        <end position="114"/>
    </location>
</feature>
<dbReference type="InterPro" id="IPR050539">
    <property type="entry name" value="ThrE_Dicarb/AminoAcid_Exp"/>
</dbReference>
<keyword evidence="6 8" id="KW-0472">Membrane</keyword>
<keyword evidence="3" id="KW-0997">Cell inner membrane</keyword>
<dbReference type="PANTHER" id="PTHR34390:SF1">
    <property type="entry name" value="SUCCINATE TRANSPORTER SUBUNIT YJJB-RELATED"/>
    <property type="match status" value="1"/>
</dbReference>
<evidence type="ECO:0000256" key="8">
    <source>
        <dbReference type="SAM" id="Phobius"/>
    </source>
</evidence>
<comment type="subcellular location">
    <subcellularLocation>
        <location evidence="1">Cell membrane</location>
        <topology evidence="1">Multi-pass membrane protein</topology>
    </subcellularLocation>
</comment>
<evidence type="ECO:0000256" key="2">
    <source>
        <dbReference type="ARBA" id="ARBA00022475"/>
    </source>
</evidence>
<evidence type="ECO:0000256" key="7">
    <source>
        <dbReference type="ARBA" id="ARBA00034125"/>
    </source>
</evidence>
<evidence type="ECO:0000256" key="1">
    <source>
        <dbReference type="ARBA" id="ARBA00004651"/>
    </source>
</evidence>
<dbReference type="GO" id="GO:0005886">
    <property type="term" value="C:plasma membrane"/>
    <property type="evidence" value="ECO:0007669"/>
    <property type="project" value="UniProtKB-SubCell"/>
</dbReference>
<keyword evidence="5 8" id="KW-1133">Transmembrane helix</keyword>
<evidence type="ECO:0000313" key="11">
    <source>
        <dbReference type="Proteomes" id="UP000733611"/>
    </source>
</evidence>
<feature type="domain" description="Threonine/Serine exporter ThrE" evidence="9">
    <location>
        <begin position="25"/>
        <end position="151"/>
    </location>
</feature>
<dbReference type="GO" id="GO:0015744">
    <property type="term" value="P:succinate transport"/>
    <property type="evidence" value="ECO:0007669"/>
    <property type="project" value="TreeGrafter"/>
</dbReference>
<dbReference type="Proteomes" id="UP000733611">
    <property type="component" value="Unassembled WGS sequence"/>
</dbReference>
<comment type="similarity">
    <text evidence="7">Belongs to the ThrE exporter (TC 2.A.79) family.</text>
</comment>
<organism evidence="10 11">
    <name type="scientific">Candidatus Anaerobiospirillum pullicola</name>
    <dbReference type="NCBI Taxonomy" id="2838451"/>
    <lineage>
        <taxon>Bacteria</taxon>
        <taxon>Pseudomonadati</taxon>
        <taxon>Pseudomonadota</taxon>
        <taxon>Gammaproteobacteria</taxon>
        <taxon>Aeromonadales</taxon>
        <taxon>Succinivibrionaceae</taxon>
        <taxon>Anaerobiospirillum</taxon>
    </lineage>
</organism>
<feature type="transmembrane region" description="Helical" evidence="8">
    <location>
        <begin position="57"/>
        <end position="78"/>
    </location>
</feature>
<dbReference type="EMBL" id="JAHLFE010000016">
    <property type="protein sequence ID" value="MBU3843435.1"/>
    <property type="molecule type" value="Genomic_DNA"/>
</dbReference>
<keyword evidence="2" id="KW-1003">Cell membrane</keyword>
<evidence type="ECO:0000313" key="10">
    <source>
        <dbReference type="EMBL" id="MBU3843435.1"/>
    </source>
</evidence>
<dbReference type="PANTHER" id="PTHR34390">
    <property type="entry name" value="UPF0442 PROTEIN YJJB-RELATED"/>
    <property type="match status" value="1"/>
</dbReference>
<protein>
    <submittedName>
        <fullName evidence="10">Threonine/serine exporter family protein</fullName>
    </submittedName>
</protein>
<evidence type="ECO:0000256" key="6">
    <source>
        <dbReference type="ARBA" id="ARBA00023136"/>
    </source>
</evidence>
<sequence length="163" mass="17835">MDILTSSQLLNILIQALAAGCIGPAFAMLFTVPARYLPLIALMSALTRGSRALFVELHISIIVATFLACCICSLIFIYFGPKLRTPRPIFTVPCIISLIPGVDAYTALLSLLSISEGLEREQLAEHITILFHNGMRAVGIIFAIAVGIAIPPLFFYKYRHTKL</sequence>
<comment type="caution">
    <text evidence="10">The sequence shown here is derived from an EMBL/GenBank/DDBJ whole genome shotgun (WGS) entry which is preliminary data.</text>
</comment>
<proteinExistence type="inferred from homology"/>
<gene>
    <name evidence="10" type="ORF">H9847_00965</name>
</gene>
<reference evidence="10" key="2">
    <citation type="submission" date="2021-04" db="EMBL/GenBank/DDBJ databases">
        <authorList>
            <person name="Gilroy R."/>
        </authorList>
    </citation>
    <scope>NUCLEOTIDE SEQUENCE</scope>
    <source>
        <strain evidence="10">378</strain>
    </source>
</reference>
<accession>A0A948TE77</accession>
<evidence type="ECO:0000256" key="4">
    <source>
        <dbReference type="ARBA" id="ARBA00022692"/>
    </source>
</evidence>
<feature type="transmembrane region" description="Helical" evidence="8">
    <location>
        <begin position="12"/>
        <end position="37"/>
    </location>
</feature>
<dbReference type="Pfam" id="PF12821">
    <property type="entry name" value="ThrE_2"/>
    <property type="match status" value="1"/>
</dbReference>
<dbReference type="InterPro" id="IPR024528">
    <property type="entry name" value="ThrE_2"/>
</dbReference>